<evidence type="ECO:0000313" key="4">
    <source>
        <dbReference type="EMBL" id="PIO16263.1"/>
    </source>
</evidence>
<protein>
    <recommendedName>
        <fullName evidence="2">Galectin</fullName>
    </recommendedName>
</protein>
<sequence length="71" mass="8258">MKDGVYGEEQRETVFPFQDGSDTMVCFKYEQDKILVQLPAGKHFSFPIRFPIEEISYLSVVELQLKSIILK</sequence>
<organism evidence="4 5">
    <name type="scientific">Aquarana catesbeiana</name>
    <name type="common">American bullfrog</name>
    <name type="synonym">Rana catesbeiana</name>
    <dbReference type="NCBI Taxonomy" id="8400"/>
    <lineage>
        <taxon>Eukaryota</taxon>
        <taxon>Metazoa</taxon>
        <taxon>Chordata</taxon>
        <taxon>Craniata</taxon>
        <taxon>Vertebrata</taxon>
        <taxon>Euteleostomi</taxon>
        <taxon>Amphibia</taxon>
        <taxon>Batrachia</taxon>
        <taxon>Anura</taxon>
        <taxon>Neobatrachia</taxon>
        <taxon>Ranoidea</taxon>
        <taxon>Ranidae</taxon>
        <taxon>Aquarana</taxon>
    </lineage>
</organism>
<dbReference type="Proteomes" id="UP000228934">
    <property type="component" value="Unassembled WGS sequence"/>
</dbReference>
<keyword evidence="5" id="KW-1185">Reference proteome</keyword>
<dbReference type="InterPro" id="IPR001079">
    <property type="entry name" value="Galectin_CRD"/>
</dbReference>
<reference evidence="5" key="1">
    <citation type="journal article" date="2017" name="Nat. Commun.">
        <title>The North American bullfrog draft genome provides insight into hormonal regulation of long noncoding RNA.</title>
        <authorList>
            <person name="Hammond S.A."/>
            <person name="Warren R.L."/>
            <person name="Vandervalk B.P."/>
            <person name="Kucuk E."/>
            <person name="Khan H."/>
            <person name="Gibb E.A."/>
            <person name="Pandoh P."/>
            <person name="Kirk H."/>
            <person name="Zhao Y."/>
            <person name="Jones M."/>
            <person name="Mungall A.J."/>
            <person name="Coope R."/>
            <person name="Pleasance S."/>
            <person name="Moore R.A."/>
            <person name="Holt R.A."/>
            <person name="Round J.M."/>
            <person name="Ohora S."/>
            <person name="Walle B.V."/>
            <person name="Veldhoen N."/>
            <person name="Helbing C.C."/>
            <person name="Birol I."/>
        </authorList>
    </citation>
    <scope>NUCLEOTIDE SEQUENCE [LARGE SCALE GENOMIC DNA]</scope>
</reference>
<dbReference type="InterPro" id="IPR013320">
    <property type="entry name" value="ConA-like_dom_sf"/>
</dbReference>
<keyword evidence="1 2" id="KW-0430">Lectin</keyword>
<feature type="domain" description="Galectin" evidence="3">
    <location>
        <begin position="1"/>
        <end position="71"/>
    </location>
</feature>
<evidence type="ECO:0000259" key="3">
    <source>
        <dbReference type="PROSITE" id="PS51304"/>
    </source>
</evidence>
<proteinExistence type="predicted"/>
<dbReference type="PROSITE" id="PS51304">
    <property type="entry name" value="GALECTIN"/>
    <property type="match status" value="1"/>
</dbReference>
<dbReference type="AlphaFoldDB" id="A0A2G9QMD4"/>
<evidence type="ECO:0000256" key="1">
    <source>
        <dbReference type="ARBA" id="ARBA00022734"/>
    </source>
</evidence>
<dbReference type="OrthoDB" id="8443340at2759"/>
<evidence type="ECO:0000313" key="5">
    <source>
        <dbReference type="Proteomes" id="UP000228934"/>
    </source>
</evidence>
<gene>
    <name evidence="4" type="ORF">AB205_0145370</name>
</gene>
<name>A0A2G9QMD4_AQUCT</name>
<dbReference type="Gene3D" id="2.60.120.200">
    <property type="match status" value="1"/>
</dbReference>
<dbReference type="SUPFAM" id="SSF49899">
    <property type="entry name" value="Concanavalin A-like lectins/glucanases"/>
    <property type="match status" value="1"/>
</dbReference>
<dbReference type="GO" id="GO:0030246">
    <property type="term" value="F:carbohydrate binding"/>
    <property type="evidence" value="ECO:0007669"/>
    <property type="project" value="UniProtKB-UniRule"/>
</dbReference>
<dbReference type="Pfam" id="PF00337">
    <property type="entry name" value="Gal-bind_lectin"/>
    <property type="match status" value="1"/>
</dbReference>
<evidence type="ECO:0000256" key="2">
    <source>
        <dbReference type="RuleBase" id="RU102079"/>
    </source>
</evidence>
<accession>A0A2G9QMD4</accession>
<dbReference type="EMBL" id="KV969814">
    <property type="protein sequence ID" value="PIO16263.1"/>
    <property type="molecule type" value="Genomic_DNA"/>
</dbReference>